<dbReference type="InterPro" id="IPR055347">
    <property type="entry name" value="UTP6_N"/>
</dbReference>
<accession>A0A6J2YPA4</accession>
<dbReference type="InterPro" id="IPR003107">
    <property type="entry name" value="HAT"/>
</dbReference>
<dbReference type="Pfam" id="PF08640">
    <property type="entry name" value="U3_assoc_6"/>
    <property type="match status" value="1"/>
</dbReference>
<evidence type="ECO:0000256" key="2">
    <source>
        <dbReference type="ARBA" id="ARBA00010734"/>
    </source>
</evidence>
<protein>
    <submittedName>
        <fullName evidence="8 9">Uncharacterized protein LOC115889897</fullName>
    </submittedName>
</protein>
<dbReference type="GO" id="GO:0034388">
    <property type="term" value="C:Pwp2p-containing subcomplex of 90S preribosome"/>
    <property type="evidence" value="ECO:0007669"/>
    <property type="project" value="TreeGrafter"/>
</dbReference>
<evidence type="ECO:0000313" key="9">
    <source>
        <dbReference type="RefSeq" id="XP_030765849.1"/>
    </source>
</evidence>
<comment type="similarity">
    <text evidence="2">Belongs to the UTP6 family.</text>
</comment>
<evidence type="ECO:0000256" key="1">
    <source>
        <dbReference type="ARBA" id="ARBA00004604"/>
    </source>
</evidence>
<dbReference type="Gene3D" id="1.25.40.10">
    <property type="entry name" value="Tetratricopeptide repeat domain"/>
    <property type="match status" value="2"/>
</dbReference>
<keyword evidence="7" id="KW-1185">Reference proteome</keyword>
<evidence type="ECO:0000313" key="8">
    <source>
        <dbReference type="RefSeq" id="XP_030765848.1"/>
    </source>
</evidence>
<evidence type="ECO:0000256" key="3">
    <source>
        <dbReference type="ARBA" id="ARBA00022552"/>
    </source>
</evidence>
<dbReference type="RefSeq" id="XP_030765848.1">
    <property type="nucleotide sequence ID" value="XM_030909988.1"/>
</dbReference>
<dbReference type="KEGG" id="soy:115889897"/>
<evidence type="ECO:0000259" key="6">
    <source>
        <dbReference type="Pfam" id="PF08640"/>
    </source>
</evidence>
<dbReference type="AlphaFoldDB" id="A0A6J2YPA4"/>
<dbReference type="GO" id="GO:0030515">
    <property type="term" value="F:snoRNA binding"/>
    <property type="evidence" value="ECO:0007669"/>
    <property type="project" value="InterPro"/>
</dbReference>
<dbReference type="RefSeq" id="XP_030765849.1">
    <property type="nucleotide sequence ID" value="XM_030909989.1"/>
</dbReference>
<dbReference type="InterPro" id="IPR011990">
    <property type="entry name" value="TPR-like_helical_dom_sf"/>
</dbReference>
<feature type="domain" description="U3 small nucleolar RNA-associated protein 6 N-terminal" evidence="6">
    <location>
        <begin position="9"/>
        <end position="77"/>
    </location>
</feature>
<comment type="subcellular location">
    <subcellularLocation>
        <location evidence="1">Nucleus</location>
        <location evidence="1">Nucleolus</location>
    </subcellularLocation>
</comment>
<dbReference type="SMART" id="SM00386">
    <property type="entry name" value="HAT"/>
    <property type="match status" value="4"/>
</dbReference>
<evidence type="ECO:0000256" key="4">
    <source>
        <dbReference type="ARBA" id="ARBA00022737"/>
    </source>
</evidence>
<organism evidence="7 8">
    <name type="scientific">Sitophilus oryzae</name>
    <name type="common">Rice weevil</name>
    <name type="synonym">Curculio oryzae</name>
    <dbReference type="NCBI Taxonomy" id="7048"/>
    <lineage>
        <taxon>Eukaryota</taxon>
        <taxon>Metazoa</taxon>
        <taxon>Ecdysozoa</taxon>
        <taxon>Arthropoda</taxon>
        <taxon>Hexapoda</taxon>
        <taxon>Insecta</taxon>
        <taxon>Pterygota</taxon>
        <taxon>Neoptera</taxon>
        <taxon>Endopterygota</taxon>
        <taxon>Coleoptera</taxon>
        <taxon>Polyphaga</taxon>
        <taxon>Cucujiformia</taxon>
        <taxon>Curculionidae</taxon>
        <taxon>Dryophthorinae</taxon>
        <taxon>Sitophilus</taxon>
    </lineage>
</organism>
<dbReference type="GO" id="GO:0000462">
    <property type="term" value="P:maturation of SSU-rRNA from tricistronic rRNA transcript (SSU-rRNA, 5.8S rRNA, LSU-rRNA)"/>
    <property type="evidence" value="ECO:0007669"/>
    <property type="project" value="InterPro"/>
</dbReference>
<reference evidence="8 9" key="1">
    <citation type="submission" date="2025-04" db="UniProtKB">
        <authorList>
            <consortium name="RefSeq"/>
        </authorList>
    </citation>
    <scope>IDENTIFICATION</scope>
    <source>
        <tissue evidence="8 9">Gonads</tissue>
    </source>
</reference>
<sequence length="574" mass="67763">MAEISNRNMELMTDDILELKKCGLFTDDEINIFTKKLTQLLFRLSKSTTQLQDFRDSIKFLKLLLDEVRQRTREKQSIKTGRLKIMIIQRLQYYYEHALRKFSSNLNFCLEYLDFLSNHSSLDNEGAKHVSQMIERFNSQPKVFEEAAVWFKQKDCHGEAVKVLLKGIGTHPNEQLLYLDLIDLELSNPQDIKIAKFKKYLDSILKNIPDCSEMLIYVLTLLETHPNLCPVQDYILDLLLQKYSNEERVWHTIATMELKGHYYNASPEEMQKKSTNYSIQRCIARYKEGIAKISTKKKPALWKLYLNTLIHLQKGNPNNVLKVSSLREALEEAKMAKVPLEELHWYAWLDICGGNEEHIMKTLVEATRCLPSSEQLWLLYLKFCLLRKDFSKAEEVFARAVKSLGRRAAPVWDLYVTALQLNSDAKTEELFKRAVAEPYEEIGRKFKPRYLRWSAMFNPDPAYFRKVYWELARERPFTRELHREMLTLECRDDRDDVKKQFEVFKLYSEQFGDDIDVWLDWIGAIWEQNAPDQNEEVAKVYQDAVKKLPEIKVQEFIEKYNERDIGRVAKKITK</sequence>
<dbReference type="InterPro" id="IPR013949">
    <property type="entry name" value="Utp6"/>
</dbReference>
<proteinExistence type="inferred from homology"/>
<evidence type="ECO:0000313" key="7">
    <source>
        <dbReference type="Proteomes" id="UP000504635"/>
    </source>
</evidence>
<dbReference type="SUPFAM" id="SSF48452">
    <property type="entry name" value="TPR-like"/>
    <property type="match status" value="2"/>
</dbReference>
<keyword evidence="3" id="KW-0698">rRNA processing</keyword>
<dbReference type="OrthoDB" id="28112at2759"/>
<dbReference type="PANTHER" id="PTHR23271:SF1">
    <property type="entry name" value="U3 SMALL NUCLEOLAR RNA-ASSOCIATED PROTEIN 6 HOMOLOG"/>
    <property type="match status" value="1"/>
</dbReference>
<name>A0A6J2YPA4_SITOR</name>
<keyword evidence="5" id="KW-0539">Nucleus</keyword>
<gene>
    <name evidence="8 9" type="primary">LOC115889897</name>
</gene>
<keyword evidence="4" id="KW-0677">Repeat</keyword>
<dbReference type="Proteomes" id="UP000504635">
    <property type="component" value="Unplaced"/>
</dbReference>
<evidence type="ECO:0000256" key="5">
    <source>
        <dbReference type="ARBA" id="ARBA00023242"/>
    </source>
</evidence>
<dbReference type="PANTHER" id="PTHR23271">
    <property type="entry name" value="HEPATOCELLULAR CARCINOMA-ASSOCIATED ANTIGEN 66"/>
    <property type="match status" value="1"/>
</dbReference>
<dbReference type="GeneID" id="115889897"/>
<dbReference type="GO" id="GO:0032040">
    <property type="term" value="C:small-subunit processome"/>
    <property type="evidence" value="ECO:0007669"/>
    <property type="project" value="TreeGrafter"/>
</dbReference>